<organism evidence="1">
    <name type="scientific">marine metagenome</name>
    <dbReference type="NCBI Taxonomy" id="408172"/>
    <lineage>
        <taxon>unclassified sequences</taxon>
        <taxon>metagenomes</taxon>
        <taxon>ecological metagenomes</taxon>
    </lineage>
</organism>
<accession>A0A382EPG8</accession>
<protein>
    <submittedName>
        <fullName evidence="1">Uncharacterized protein</fullName>
    </submittedName>
</protein>
<name>A0A382EPG8_9ZZZZ</name>
<proteinExistence type="predicted"/>
<gene>
    <name evidence="1" type="ORF">METZ01_LOCUS205432</name>
</gene>
<dbReference type="EMBL" id="UINC01045611">
    <property type="protein sequence ID" value="SVB52578.1"/>
    <property type="molecule type" value="Genomic_DNA"/>
</dbReference>
<reference evidence="1" key="1">
    <citation type="submission" date="2018-05" db="EMBL/GenBank/DDBJ databases">
        <authorList>
            <person name="Lanie J.A."/>
            <person name="Ng W.-L."/>
            <person name="Kazmierczak K.M."/>
            <person name="Andrzejewski T.M."/>
            <person name="Davidsen T.M."/>
            <person name="Wayne K.J."/>
            <person name="Tettelin H."/>
            <person name="Glass J.I."/>
            <person name="Rusch D."/>
            <person name="Podicherti R."/>
            <person name="Tsui H.-C.T."/>
            <person name="Winkler M.E."/>
        </authorList>
    </citation>
    <scope>NUCLEOTIDE SEQUENCE</scope>
</reference>
<sequence>MGRNVSFNTTITRTSFHDNEAEITCTDNGNVVTAEIDDFRLEDSLNAFIATNKIHMKWNGSVYVGNAFGMEFTTKGPKYLGKK</sequence>
<dbReference type="AlphaFoldDB" id="A0A382EPG8"/>
<evidence type="ECO:0000313" key="1">
    <source>
        <dbReference type="EMBL" id="SVB52578.1"/>
    </source>
</evidence>